<evidence type="ECO:0000256" key="4">
    <source>
        <dbReference type="ARBA" id="ARBA00022729"/>
    </source>
</evidence>
<name>A0AAV9HTI0_9PEZI</name>
<proteinExistence type="inferred from homology"/>
<evidence type="ECO:0000259" key="11">
    <source>
        <dbReference type="Pfam" id="PF00082"/>
    </source>
</evidence>
<dbReference type="Pfam" id="PF02225">
    <property type="entry name" value="PA"/>
    <property type="match status" value="1"/>
</dbReference>
<dbReference type="SUPFAM" id="SSF52743">
    <property type="entry name" value="Subtilisin-like"/>
    <property type="match status" value="1"/>
</dbReference>
<dbReference type="InterPro" id="IPR000209">
    <property type="entry name" value="Peptidase_S8/S53_dom"/>
</dbReference>
<dbReference type="PANTHER" id="PTHR43806:SF66">
    <property type="entry name" value="SERIN ENDOPEPTIDASE"/>
    <property type="match status" value="1"/>
</dbReference>
<dbReference type="GO" id="GO:0006508">
    <property type="term" value="P:proteolysis"/>
    <property type="evidence" value="ECO:0007669"/>
    <property type="project" value="UniProtKB-KW"/>
</dbReference>
<evidence type="ECO:0000259" key="13">
    <source>
        <dbReference type="Pfam" id="PF06280"/>
    </source>
</evidence>
<keyword evidence="2" id="KW-0964">Secreted</keyword>
<dbReference type="Gene3D" id="2.60.40.10">
    <property type="entry name" value="Immunoglobulins"/>
    <property type="match status" value="1"/>
</dbReference>
<dbReference type="Pfam" id="PF06280">
    <property type="entry name" value="fn3_5"/>
    <property type="match status" value="1"/>
</dbReference>
<organism evidence="14 15">
    <name type="scientific">Cladorrhinum samala</name>
    <dbReference type="NCBI Taxonomy" id="585594"/>
    <lineage>
        <taxon>Eukaryota</taxon>
        <taxon>Fungi</taxon>
        <taxon>Dikarya</taxon>
        <taxon>Ascomycota</taxon>
        <taxon>Pezizomycotina</taxon>
        <taxon>Sordariomycetes</taxon>
        <taxon>Sordariomycetidae</taxon>
        <taxon>Sordariales</taxon>
        <taxon>Podosporaceae</taxon>
        <taxon>Cladorrhinum</taxon>
    </lineage>
</organism>
<evidence type="ECO:0000256" key="10">
    <source>
        <dbReference type="SAM" id="SignalP"/>
    </source>
</evidence>
<feature type="chain" id="PRO_5043440603" evidence="10">
    <location>
        <begin position="22"/>
        <end position="884"/>
    </location>
</feature>
<gene>
    <name evidence="14" type="ORF">QBC42DRAFT_176337</name>
</gene>
<reference evidence="14" key="1">
    <citation type="journal article" date="2023" name="Mol. Phylogenet. Evol.">
        <title>Genome-scale phylogeny and comparative genomics of the fungal order Sordariales.</title>
        <authorList>
            <person name="Hensen N."/>
            <person name="Bonometti L."/>
            <person name="Westerberg I."/>
            <person name="Brannstrom I.O."/>
            <person name="Guillou S."/>
            <person name="Cros-Aarteil S."/>
            <person name="Calhoun S."/>
            <person name="Haridas S."/>
            <person name="Kuo A."/>
            <person name="Mondo S."/>
            <person name="Pangilinan J."/>
            <person name="Riley R."/>
            <person name="LaButti K."/>
            <person name="Andreopoulos B."/>
            <person name="Lipzen A."/>
            <person name="Chen C."/>
            <person name="Yan M."/>
            <person name="Daum C."/>
            <person name="Ng V."/>
            <person name="Clum A."/>
            <person name="Steindorff A."/>
            <person name="Ohm R.A."/>
            <person name="Martin F."/>
            <person name="Silar P."/>
            <person name="Natvig D.O."/>
            <person name="Lalanne C."/>
            <person name="Gautier V."/>
            <person name="Ament-Velasquez S.L."/>
            <person name="Kruys A."/>
            <person name="Hutchinson M.I."/>
            <person name="Powell A.J."/>
            <person name="Barry K."/>
            <person name="Miller A.N."/>
            <person name="Grigoriev I.V."/>
            <person name="Debuchy R."/>
            <person name="Gladieux P."/>
            <person name="Hiltunen Thoren M."/>
            <person name="Johannesson H."/>
        </authorList>
    </citation>
    <scope>NUCLEOTIDE SEQUENCE</scope>
    <source>
        <strain evidence="14">PSN324</strain>
    </source>
</reference>
<dbReference type="SUPFAM" id="SSF52025">
    <property type="entry name" value="PA domain"/>
    <property type="match status" value="1"/>
</dbReference>
<dbReference type="PROSITE" id="PS00138">
    <property type="entry name" value="SUBTILASE_SER"/>
    <property type="match status" value="1"/>
</dbReference>
<dbReference type="InterPro" id="IPR022398">
    <property type="entry name" value="Peptidase_S8_His-AS"/>
</dbReference>
<sequence length="884" mass="95030">MRVSQFLITCILPWLATAVRASEPPTHRPLRQRRDDIPSNSTNVEPKRFVVEVTEAANIDAVASRFSTAGYKVLRTFKTNLFTGLSIESDEQSTETLQSLRDVSKAWQVGRIHLDPVLRSASFTDDAAASNYSVHHYTGVDKLHAAGIMGKGAVVAVVDTGTHYLHPALGGGFGPGFKVAGGYDLVGDGEWPAGPKTPDSDPLDHIGHGTHVAGIIAGKSEWYTGVAPQATLLSYKVFSDSGATDEDTLVDAFLKAYEAGADVVTASIGGTSGWSDGLWATVASRLVEQGVVVAISAGNSGDEGPFFASSGSSGKNVIAVASTDASVLAAPPFKATFRLDGSRNTTYLGYLPDVNSYIWDFPDELPIIPLSLDTANSAQACEPLPFGTPDLSQGIVLIPRGQCTFAVQQANAAKFNATRILFYNNGDRIVNPGPADPAIPVALIEARAGEAIMGIIKAGGNVTASFPIPEDSNWAVGVYNSAGGIPSEYSSWGGTFELEIKPDVAAPGANIYSTYLNDEYAVLSGTSMACPYVAGIAALYIGQHGGRSVHGPGFAKQLSDRIRSSGAAVPWQVSQPAGLPIDYGFWAPVPQVGSGLVNATRALTYSTSLSFTPFALNDTAHFERYHTIVITNNDTKPVTYTFSLQPAGTFNAQSTSLPSYLAAFNELEPYSFIPDVKLPSPLTIAPGQSRKVEISFDPPASGSLNPSQLPVYSGKILISSSASEELSVPYLGAGFDLKSSLRSSMFVDTTPYQVSGPNRDDISNYHTYDFNLSWTSQSFPKVYAAFKWGPKQLRWDIFEDGWKEHLWNKYPPVVGENGYIGSATYWLDSDFYWGFDPEAMDKEKTIPFPLTDLTRTSSWNRYNQAFWWFGKLANGSYIEPGNYT</sequence>
<feature type="domain" description="PA" evidence="12">
    <location>
        <begin position="377"/>
        <end position="452"/>
    </location>
</feature>
<feature type="domain" description="Peptidase S8/S53" evidence="11">
    <location>
        <begin position="150"/>
        <end position="542"/>
    </location>
</feature>
<evidence type="ECO:0000256" key="9">
    <source>
        <dbReference type="SAM" id="MobiDB-lite"/>
    </source>
</evidence>
<dbReference type="EMBL" id="MU864974">
    <property type="protein sequence ID" value="KAK4462321.1"/>
    <property type="molecule type" value="Genomic_DNA"/>
</dbReference>
<dbReference type="InterPro" id="IPR034187">
    <property type="entry name" value="Peptidases_S8_5"/>
</dbReference>
<keyword evidence="15" id="KW-1185">Reference proteome</keyword>
<feature type="active site" description="Charge relay system" evidence="7 8">
    <location>
        <position position="527"/>
    </location>
</feature>
<evidence type="ECO:0000259" key="12">
    <source>
        <dbReference type="Pfam" id="PF02225"/>
    </source>
</evidence>
<evidence type="ECO:0000256" key="3">
    <source>
        <dbReference type="ARBA" id="ARBA00022670"/>
    </source>
</evidence>
<dbReference type="PANTHER" id="PTHR43806">
    <property type="entry name" value="PEPTIDASE S8"/>
    <property type="match status" value="1"/>
</dbReference>
<feature type="active site" description="Charge relay system" evidence="7 8">
    <location>
        <position position="159"/>
    </location>
</feature>
<feature type="domain" description="C5a peptidase/Subtilisin-like protease SBT2-like Fn3-like" evidence="13">
    <location>
        <begin position="615"/>
        <end position="731"/>
    </location>
</feature>
<protein>
    <submittedName>
        <fullName evidence="14">Subtilisin-like serine protease</fullName>
    </submittedName>
</protein>
<feature type="active site" description="Charge relay system" evidence="7 8">
    <location>
        <position position="208"/>
    </location>
</feature>
<evidence type="ECO:0000256" key="7">
    <source>
        <dbReference type="PIRSR" id="PIRSR615500-1"/>
    </source>
</evidence>
<dbReference type="GO" id="GO:0004252">
    <property type="term" value="F:serine-type endopeptidase activity"/>
    <property type="evidence" value="ECO:0007669"/>
    <property type="project" value="UniProtKB-UniRule"/>
</dbReference>
<accession>A0AAV9HTI0</accession>
<evidence type="ECO:0000256" key="8">
    <source>
        <dbReference type="PROSITE-ProRule" id="PRU01240"/>
    </source>
</evidence>
<dbReference type="PROSITE" id="PS00137">
    <property type="entry name" value="SUBTILASE_HIS"/>
    <property type="match status" value="1"/>
</dbReference>
<dbReference type="CDD" id="cd02124">
    <property type="entry name" value="PA_PoS1_like"/>
    <property type="match status" value="1"/>
</dbReference>
<dbReference type="PROSITE" id="PS51892">
    <property type="entry name" value="SUBTILASE"/>
    <property type="match status" value="1"/>
</dbReference>
<dbReference type="PRINTS" id="PR00723">
    <property type="entry name" value="SUBTILISIN"/>
</dbReference>
<dbReference type="Pfam" id="PF00082">
    <property type="entry name" value="Peptidase_S8"/>
    <property type="match status" value="1"/>
</dbReference>
<dbReference type="Gene3D" id="3.40.50.200">
    <property type="entry name" value="Peptidase S8/S53 domain"/>
    <property type="match status" value="2"/>
</dbReference>
<dbReference type="AlphaFoldDB" id="A0AAV9HTI0"/>
<dbReference type="InterPro" id="IPR023828">
    <property type="entry name" value="Peptidase_S8_Ser-AS"/>
</dbReference>
<dbReference type="InterPro" id="IPR050131">
    <property type="entry name" value="Peptidase_S8_subtilisin-like"/>
</dbReference>
<evidence type="ECO:0000256" key="5">
    <source>
        <dbReference type="ARBA" id="ARBA00022801"/>
    </source>
</evidence>
<keyword evidence="2" id="KW-0134">Cell wall</keyword>
<comment type="similarity">
    <text evidence="1 8">Belongs to the peptidase S8 family.</text>
</comment>
<comment type="caution">
    <text evidence="14">The sequence shown here is derived from an EMBL/GenBank/DDBJ whole genome shotgun (WGS) entry which is preliminary data.</text>
</comment>
<dbReference type="GO" id="GO:0016020">
    <property type="term" value="C:membrane"/>
    <property type="evidence" value="ECO:0007669"/>
    <property type="project" value="InterPro"/>
</dbReference>
<dbReference type="Proteomes" id="UP001321749">
    <property type="component" value="Unassembled WGS sequence"/>
</dbReference>
<keyword evidence="6 8" id="KW-0720">Serine protease</keyword>
<evidence type="ECO:0000313" key="14">
    <source>
        <dbReference type="EMBL" id="KAK4462321.1"/>
    </source>
</evidence>
<feature type="region of interest" description="Disordered" evidence="9">
    <location>
        <begin position="23"/>
        <end position="42"/>
    </location>
</feature>
<keyword evidence="5 8" id="KW-0378">Hydrolase</keyword>
<keyword evidence="4 10" id="KW-0732">Signal</keyword>
<evidence type="ECO:0000256" key="1">
    <source>
        <dbReference type="ARBA" id="ARBA00011073"/>
    </source>
</evidence>
<evidence type="ECO:0000313" key="15">
    <source>
        <dbReference type="Proteomes" id="UP001321749"/>
    </source>
</evidence>
<reference evidence="14" key="2">
    <citation type="submission" date="2023-06" db="EMBL/GenBank/DDBJ databases">
        <authorList>
            <consortium name="Lawrence Berkeley National Laboratory"/>
            <person name="Mondo S.J."/>
            <person name="Hensen N."/>
            <person name="Bonometti L."/>
            <person name="Westerberg I."/>
            <person name="Brannstrom I.O."/>
            <person name="Guillou S."/>
            <person name="Cros-Aarteil S."/>
            <person name="Calhoun S."/>
            <person name="Haridas S."/>
            <person name="Kuo A."/>
            <person name="Pangilinan J."/>
            <person name="Riley R."/>
            <person name="Labutti K."/>
            <person name="Andreopoulos B."/>
            <person name="Lipzen A."/>
            <person name="Chen C."/>
            <person name="Yanf M."/>
            <person name="Daum C."/>
            <person name="Ng V."/>
            <person name="Clum A."/>
            <person name="Steindorff A."/>
            <person name="Ohm R."/>
            <person name="Martin F."/>
            <person name="Silar P."/>
            <person name="Natvig D."/>
            <person name="Lalanne C."/>
            <person name="Gautier V."/>
            <person name="Ament-Velasquez S.L."/>
            <person name="Kruys A."/>
            <person name="Hutchinson M.I."/>
            <person name="Powell A.J."/>
            <person name="Barry K."/>
            <person name="Miller A.N."/>
            <person name="Grigoriev I.V."/>
            <person name="Debuchy R."/>
            <person name="Gladieux P."/>
            <person name="Thoren M.H."/>
            <person name="Johannesson H."/>
        </authorList>
    </citation>
    <scope>NUCLEOTIDE SEQUENCE</scope>
    <source>
        <strain evidence="14">PSN324</strain>
    </source>
</reference>
<dbReference type="InterPro" id="IPR013783">
    <property type="entry name" value="Ig-like_fold"/>
</dbReference>
<dbReference type="InterPro" id="IPR036852">
    <property type="entry name" value="Peptidase_S8/S53_dom_sf"/>
</dbReference>
<dbReference type="InterPro" id="IPR015500">
    <property type="entry name" value="Peptidase_S8_subtilisin-rel"/>
</dbReference>
<dbReference type="CDD" id="cd07489">
    <property type="entry name" value="Peptidases_S8_5"/>
    <property type="match status" value="1"/>
</dbReference>
<dbReference type="InterPro" id="IPR046450">
    <property type="entry name" value="PA_dom_sf"/>
</dbReference>
<feature type="signal peptide" evidence="10">
    <location>
        <begin position="1"/>
        <end position="21"/>
    </location>
</feature>
<keyword evidence="3 8" id="KW-0645">Protease</keyword>
<evidence type="ECO:0000256" key="6">
    <source>
        <dbReference type="ARBA" id="ARBA00022825"/>
    </source>
</evidence>
<dbReference type="InterPro" id="IPR010435">
    <property type="entry name" value="C5a/SBT2-like_Fn3"/>
</dbReference>
<evidence type="ECO:0000256" key="2">
    <source>
        <dbReference type="ARBA" id="ARBA00022512"/>
    </source>
</evidence>
<dbReference type="InterPro" id="IPR003137">
    <property type="entry name" value="PA_domain"/>
</dbReference>